<protein>
    <recommendedName>
        <fullName evidence="1">DUF6533 domain-containing protein</fullName>
    </recommendedName>
</protein>
<dbReference type="Proteomes" id="UP000250043">
    <property type="component" value="Unassembled WGS sequence"/>
</dbReference>
<dbReference type="Pfam" id="PF20151">
    <property type="entry name" value="DUF6533"/>
    <property type="match status" value="1"/>
</dbReference>
<feature type="domain" description="DUF6533" evidence="1">
    <location>
        <begin position="2"/>
        <end position="37"/>
    </location>
</feature>
<evidence type="ECO:0000313" key="3">
    <source>
        <dbReference type="Proteomes" id="UP000250043"/>
    </source>
</evidence>
<dbReference type="AlphaFoldDB" id="A0A8E2DK11"/>
<evidence type="ECO:0000259" key="1">
    <source>
        <dbReference type="Pfam" id="PF20151"/>
    </source>
</evidence>
<dbReference type="EMBL" id="KV722415">
    <property type="protein sequence ID" value="OCH89952.1"/>
    <property type="molecule type" value="Genomic_DNA"/>
</dbReference>
<sequence length="61" mass="7071">MLVSFDHICTLPSEIMHMWGRRWTGVTVLFDLNAWTTIAYYKTIFLTVDFLSLPSPSVSNF</sequence>
<dbReference type="OrthoDB" id="2745134at2759"/>
<evidence type="ECO:0000313" key="2">
    <source>
        <dbReference type="EMBL" id="OCH89952.1"/>
    </source>
</evidence>
<proteinExistence type="predicted"/>
<reference evidence="2 3" key="1">
    <citation type="submission" date="2016-07" db="EMBL/GenBank/DDBJ databases">
        <title>Draft genome of the white-rot fungus Obba rivulosa 3A-2.</title>
        <authorList>
            <consortium name="DOE Joint Genome Institute"/>
            <person name="Miettinen O."/>
            <person name="Riley R."/>
            <person name="Acob R."/>
            <person name="Barry K."/>
            <person name="Cullen D."/>
            <person name="De Vries R."/>
            <person name="Hainaut M."/>
            <person name="Hatakka A."/>
            <person name="Henrissat B."/>
            <person name="Hilden K."/>
            <person name="Kuo R."/>
            <person name="Labutti K."/>
            <person name="Lipzen A."/>
            <person name="Makela M.R."/>
            <person name="Sandor L."/>
            <person name="Spatafora J.W."/>
            <person name="Grigoriev I.V."/>
            <person name="Hibbett D.S."/>
        </authorList>
    </citation>
    <scope>NUCLEOTIDE SEQUENCE [LARGE SCALE GENOMIC DNA]</scope>
    <source>
        <strain evidence="2 3">3A-2</strain>
    </source>
</reference>
<organism evidence="2 3">
    <name type="scientific">Obba rivulosa</name>
    <dbReference type="NCBI Taxonomy" id="1052685"/>
    <lineage>
        <taxon>Eukaryota</taxon>
        <taxon>Fungi</taxon>
        <taxon>Dikarya</taxon>
        <taxon>Basidiomycota</taxon>
        <taxon>Agaricomycotina</taxon>
        <taxon>Agaricomycetes</taxon>
        <taxon>Polyporales</taxon>
        <taxon>Gelatoporiaceae</taxon>
        <taxon>Obba</taxon>
    </lineage>
</organism>
<gene>
    <name evidence="2" type="ORF">OBBRIDRAFT_634532</name>
</gene>
<name>A0A8E2DK11_9APHY</name>
<keyword evidence="3" id="KW-1185">Reference proteome</keyword>
<dbReference type="InterPro" id="IPR045340">
    <property type="entry name" value="DUF6533"/>
</dbReference>
<accession>A0A8E2DK11</accession>